<feature type="region of interest" description="Disordered" evidence="1">
    <location>
        <begin position="271"/>
        <end position="290"/>
    </location>
</feature>
<protein>
    <submittedName>
        <fullName evidence="2">Uncharacterized protein</fullName>
    </submittedName>
</protein>
<feature type="compositionally biased region" description="Polar residues" evidence="1">
    <location>
        <begin position="335"/>
        <end position="346"/>
    </location>
</feature>
<feature type="compositionally biased region" description="Acidic residues" evidence="1">
    <location>
        <begin position="313"/>
        <end position="324"/>
    </location>
</feature>
<sequence>MPNSDTDSDTFADDDPIHLDDGVLAILDGATSYASSEASLPIGSSEPDASEDEHKPIISKNKTMKLSSIEAEVDEEGFPLMSLTQEEASVLKAVEEEYQLSQAPKRESPVEDYDLRWFGSQLGGKRQRPIVRSQFKEPAPVRGLSSSNIGVPSQQRVKFEAMSQVDNNILVIADDETSEVPFKRPAPIIKRARPSVASEPVEVIEILSSDEEDKKPLLLGLDRDMQTKAGSRKASEPPAKRRKLDLLSTSKSGTAIEVKDAGNEQLRKAILTQPMNRPVQPAMARQSLTQATSSARSSFSLSAMVALWKDADALDEESEPEDADPPLHEEKNKTESTPASPTQFNSSATVALPSATPLLDKFFSQYPTFDYKPSAPAGVEFARLSQAQGWRQGDWRGKEAREDFETVMIKQFNAIYGLDENSLEAWQFMLNVLRVEPIPTTLDECKAVISTIHVNLVDLVDVHRSGEPVHLFANLAQLRAYTRGPKVFRLQRALEGGIIKFLLRRIRR</sequence>
<feature type="region of interest" description="Disordered" evidence="1">
    <location>
        <begin position="313"/>
        <end position="346"/>
    </location>
</feature>
<feature type="compositionally biased region" description="Basic and acidic residues" evidence="1">
    <location>
        <begin position="325"/>
        <end position="334"/>
    </location>
</feature>
<organism evidence="2 3">
    <name type="scientific">Somion occarium</name>
    <dbReference type="NCBI Taxonomy" id="3059160"/>
    <lineage>
        <taxon>Eukaryota</taxon>
        <taxon>Fungi</taxon>
        <taxon>Dikarya</taxon>
        <taxon>Basidiomycota</taxon>
        <taxon>Agaricomycotina</taxon>
        <taxon>Agaricomycetes</taxon>
        <taxon>Polyporales</taxon>
        <taxon>Cerrenaceae</taxon>
        <taxon>Somion</taxon>
    </lineage>
</organism>
<feature type="region of interest" description="Disordered" evidence="1">
    <location>
        <begin position="223"/>
        <end position="248"/>
    </location>
</feature>
<name>A0ABP1CUR2_9APHY</name>
<gene>
    <name evidence="2" type="ORF">GFSPODELE1_LOCUS2662</name>
</gene>
<dbReference type="EMBL" id="OZ037954">
    <property type="protein sequence ID" value="CAL1699415.1"/>
    <property type="molecule type" value="Genomic_DNA"/>
</dbReference>
<proteinExistence type="predicted"/>
<keyword evidence="3" id="KW-1185">Reference proteome</keyword>
<dbReference type="PANTHER" id="PTHR38846">
    <property type="entry name" value="C3H1-TYPE DOMAIN-CONTAINING PROTEIN"/>
    <property type="match status" value="1"/>
</dbReference>
<dbReference type="PANTHER" id="PTHR38846:SF1">
    <property type="entry name" value="C3H1-TYPE DOMAIN-CONTAINING PROTEIN"/>
    <property type="match status" value="1"/>
</dbReference>
<evidence type="ECO:0000313" key="3">
    <source>
        <dbReference type="Proteomes" id="UP001497453"/>
    </source>
</evidence>
<evidence type="ECO:0000313" key="2">
    <source>
        <dbReference type="EMBL" id="CAL1699415.1"/>
    </source>
</evidence>
<accession>A0ABP1CUR2</accession>
<evidence type="ECO:0000256" key="1">
    <source>
        <dbReference type="SAM" id="MobiDB-lite"/>
    </source>
</evidence>
<feature type="region of interest" description="Disordered" evidence="1">
    <location>
        <begin position="35"/>
        <end position="61"/>
    </location>
</feature>
<dbReference type="Proteomes" id="UP001497453">
    <property type="component" value="Chromosome 11"/>
</dbReference>
<reference evidence="3" key="1">
    <citation type="submission" date="2024-04" db="EMBL/GenBank/DDBJ databases">
        <authorList>
            <person name="Shaw F."/>
            <person name="Minotto A."/>
        </authorList>
    </citation>
    <scope>NUCLEOTIDE SEQUENCE [LARGE SCALE GENOMIC DNA]</scope>
</reference>